<name>A0ABV8CXX1_9STRE</name>
<dbReference type="RefSeq" id="WP_380427601.1">
    <property type="nucleotide sequence ID" value="NZ_JBHRZV010000051.1"/>
</dbReference>
<evidence type="ECO:0000256" key="6">
    <source>
        <dbReference type="ARBA" id="ARBA00023080"/>
    </source>
</evidence>
<dbReference type="Proteomes" id="UP001595807">
    <property type="component" value="Unassembled WGS sequence"/>
</dbReference>
<dbReference type="InterPro" id="IPR002637">
    <property type="entry name" value="RdgB/HAM1"/>
</dbReference>
<accession>A0ABV8CXX1</accession>
<evidence type="ECO:0000313" key="10">
    <source>
        <dbReference type="Proteomes" id="UP001595807"/>
    </source>
</evidence>
<protein>
    <recommendedName>
        <fullName evidence="7">dITP/XTP pyrophosphatase</fullName>
        <ecNumber evidence="7">3.6.1.66</ecNumber>
    </recommendedName>
    <alternativeName>
        <fullName evidence="7">Non-canonical purine NTP pyrophosphatase</fullName>
    </alternativeName>
    <alternativeName>
        <fullName evidence="7">Non-standard purine NTP pyrophosphatase</fullName>
    </alternativeName>
    <alternativeName>
        <fullName evidence="7">Nucleoside-triphosphate diphosphatase</fullName>
    </alternativeName>
    <alternativeName>
        <fullName evidence="7">Nucleoside-triphosphate pyrophosphatase</fullName>
        <shortName evidence="7">NTPase</shortName>
    </alternativeName>
</protein>
<dbReference type="CDD" id="cd00515">
    <property type="entry name" value="HAM1"/>
    <property type="match status" value="1"/>
</dbReference>
<comment type="catalytic activity">
    <reaction evidence="7">
        <text>dITP + H2O = dIMP + diphosphate + H(+)</text>
        <dbReference type="Rhea" id="RHEA:28342"/>
        <dbReference type="ChEBI" id="CHEBI:15377"/>
        <dbReference type="ChEBI" id="CHEBI:15378"/>
        <dbReference type="ChEBI" id="CHEBI:33019"/>
        <dbReference type="ChEBI" id="CHEBI:61194"/>
        <dbReference type="ChEBI" id="CHEBI:61382"/>
        <dbReference type="EC" id="3.6.1.66"/>
    </reaction>
</comment>
<sequence>MTEKIYEYKDEQNWFIGKWGGLGLITLLGDTMGEELYFLNHELGRLLENDETVAEDESYDVTIVKMASDFHLIRFIVEMIAQETGRDLAVRQHQGSILVTEGERIRLVHLPAQGVTVNDFFGQTEQGLSDFGDTILIATKNEGKTKEFRKMFERLGLKVENLNDYPDLPDVEETGVTFEENARLKAETIAELTGKMVLADDSGLKVDVLGGMPGVWSARFSGPGATDASNNAKLLHELAMVFDQKDRSAQFHCTLVVAKPGADSLVVEADWDGYIAFAPKGEEGFGYDPLFLVGETGKTSAEFGVDYKNEHSHRALALQKLLEVFPTWQATHS</sequence>
<comment type="subunit">
    <text evidence="7">Homodimer.</text>
</comment>
<keyword evidence="10" id="KW-1185">Reference proteome</keyword>
<dbReference type="SUPFAM" id="SSF52972">
    <property type="entry name" value="ITPase-like"/>
    <property type="match status" value="1"/>
</dbReference>
<keyword evidence="3 7" id="KW-0547">Nucleotide-binding</keyword>
<keyword evidence="4 7" id="KW-0378">Hydrolase</keyword>
<dbReference type="NCBIfam" id="NF011397">
    <property type="entry name" value="PRK14822.1"/>
    <property type="match status" value="1"/>
</dbReference>
<feature type="binding site" evidence="7">
    <location>
        <position position="202"/>
    </location>
    <ligand>
        <name>substrate</name>
    </ligand>
</feature>
<evidence type="ECO:0000256" key="3">
    <source>
        <dbReference type="ARBA" id="ARBA00022741"/>
    </source>
</evidence>
<reference evidence="10" key="1">
    <citation type="journal article" date="2019" name="Int. J. Syst. Evol. Microbiol.">
        <title>The Global Catalogue of Microorganisms (GCM) 10K type strain sequencing project: providing services to taxonomists for standard genome sequencing and annotation.</title>
        <authorList>
            <consortium name="The Broad Institute Genomics Platform"/>
            <consortium name="The Broad Institute Genome Sequencing Center for Infectious Disease"/>
            <person name="Wu L."/>
            <person name="Ma J."/>
        </authorList>
    </citation>
    <scope>NUCLEOTIDE SEQUENCE [LARGE SCALE GENOMIC DNA]</scope>
    <source>
        <strain evidence="10">CCUG 67170</strain>
    </source>
</reference>
<comment type="caution">
    <text evidence="9">The sequence shown here is derived from an EMBL/GenBank/DDBJ whole genome shotgun (WGS) entry which is preliminary data.</text>
</comment>
<dbReference type="NCBIfam" id="TIGR00042">
    <property type="entry name" value="RdgB/HAM1 family non-canonical purine NTP pyrophosphatase"/>
    <property type="match status" value="1"/>
</dbReference>
<evidence type="ECO:0000256" key="2">
    <source>
        <dbReference type="ARBA" id="ARBA00022723"/>
    </source>
</evidence>
<keyword evidence="6 7" id="KW-0546">Nucleotide metabolism</keyword>
<evidence type="ECO:0000256" key="1">
    <source>
        <dbReference type="ARBA" id="ARBA00008023"/>
    </source>
</evidence>
<comment type="cofactor">
    <cofactor evidence="7">
        <name>Mg(2+)</name>
        <dbReference type="ChEBI" id="CHEBI:18420"/>
    </cofactor>
    <text evidence="7">Binds 1 Mg(2+) ion per subunit.</text>
</comment>
<dbReference type="NCBIfam" id="NF002698">
    <property type="entry name" value="PRK02491.1"/>
    <property type="match status" value="1"/>
</dbReference>
<dbReference type="Pfam" id="PF01725">
    <property type="entry name" value="Ham1p_like"/>
    <property type="match status" value="1"/>
</dbReference>
<feature type="binding site" evidence="7">
    <location>
        <begin position="139"/>
        <end position="144"/>
    </location>
    <ligand>
        <name>substrate</name>
    </ligand>
</feature>
<feature type="binding site" evidence="7">
    <location>
        <begin position="313"/>
        <end position="314"/>
    </location>
    <ligand>
        <name>substrate</name>
    </ligand>
</feature>
<evidence type="ECO:0000256" key="8">
    <source>
        <dbReference type="RuleBase" id="RU003781"/>
    </source>
</evidence>
<keyword evidence="5 7" id="KW-0460">Magnesium</keyword>
<dbReference type="InterPro" id="IPR029001">
    <property type="entry name" value="ITPase-like_fam"/>
</dbReference>
<comment type="catalytic activity">
    <reaction evidence="7">
        <text>XTP + H2O = XMP + diphosphate + H(+)</text>
        <dbReference type="Rhea" id="RHEA:28610"/>
        <dbReference type="ChEBI" id="CHEBI:15377"/>
        <dbReference type="ChEBI" id="CHEBI:15378"/>
        <dbReference type="ChEBI" id="CHEBI:33019"/>
        <dbReference type="ChEBI" id="CHEBI:57464"/>
        <dbReference type="ChEBI" id="CHEBI:61314"/>
        <dbReference type="EC" id="3.6.1.66"/>
    </reaction>
</comment>
<evidence type="ECO:0000313" key="9">
    <source>
        <dbReference type="EMBL" id="MFC3928753.1"/>
    </source>
</evidence>
<proteinExistence type="inferred from homology"/>
<feature type="binding site" evidence="7">
    <location>
        <position position="308"/>
    </location>
    <ligand>
        <name>substrate</name>
    </ligand>
</feature>
<dbReference type="PANTHER" id="PTHR11067">
    <property type="entry name" value="INOSINE TRIPHOSPHATE PYROPHOSPHATASE/HAM1 PROTEIN"/>
    <property type="match status" value="1"/>
</dbReference>
<dbReference type="Gene3D" id="3.90.950.10">
    <property type="match status" value="1"/>
</dbReference>
<comment type="function">
    <text evidence="7">Pyrophosphatase that catalyzes the hydrolysis of nucleoside triphosphates to their monophosphate derivatives, with a high preference for the non-canonical purine nucleotides XTP (xanthosine triphosphate), dITP (deoxyinosine triphosphate) and ITP. Seems to function as a house-cleaning enzyme that removes non-canonical purine nucleotides from the nucleotide pool, thus preventing their incorporation into DNA/RNA and avoiding chromosomal lesions.</text>
</comment>
<feature type="binding site" evidence="7">
    <location>
        <begin position="285"/>
        <end position="288"/>
    </location>
    <ligand>
        <name>substrate</name>
    </ligand>
</feature>
<evidence type="ECO:0000256" key="5">
    <source>
        <dbReference type="ARBA" id="ARBA00022842"/>
    </source>
</evidence>
<dbReference type="HAMAP" id="MF_01405">
    <property type="entry name" value="Non_canon_purine_NTPase"/>
    <property type="match status" value="1"/>
</dbReference>
<feature type="active site" description="Proton acceptor" evidence="7">
    <location>
        <position position="201"/>
    </location>
</feature>
<dbReference type="EMBL" id="JBHRZV010000051">
    <property type="protein sequence ID" value="MFC3928753.1"/>
    <property type="molecule type" value="Genomic_DNA"/>
</dbReference>
<gene>
    <name evidence="9" type="ORF">ACFORF_09305</name>
</gene>
<organism evidence="9 10">
    <name type="scientific">Streptococcus caprae</name>
    <dbReference type="NCBI Taxonomy" id="1640501"/>
    <lineage>
        <taxon>Bacteria</taxon>
        <taxon>Bacillati</taxon>
        <taxon>Bacillota</taxon>
        <taxon>Bacilli</taxon>
        <taxon>Lactobacillales</taxon>
        <taxon>Streptococcaceae</taxon>
        <taxon>Streptococcus</taxon>
    </lineage>
</organism>
<dbReference type="InterPro" id="IPR020922">
    <property type="entry name" value="dITP/XTP_pyrophosphatase"/>
</dbReference>
<feature type="binding site" evidence="7">
    <location>
        <position position="172"/>
    </location>
    <ligand>
        <name>Mg(2+)</name>
        <dbReference type="ChEBI" id="CHEBI:18420"/>
    </ligand>
</feature>
<evidence type="ECO:0000256" key="4">
    <source>
        <dbReference type="ARBA" id="ARBA00022801"/>
    </source>
</evidence>
<feature type="binding site" evidence="7">
    <location>
        <position position="201"/>
    </location>
    <ligand>
        <name>Mg(2+)</name>
        <dbReference type="ChEBI" id="CHEBI:18420"/>
    </ligand>
</feature>
<dbReference type="EC" id="3.6.1.66" evidence="7"/>
<dbReference type="PANTHER" id="PTHR11067:SF9">
    <property type="entry name" value="INOSINE TRIPHOSPHATE PYROPHOSPHATASE"/>
    <property type="match status" value="1"/>
</dbReference>
<evidence type="ECO:0000256" key="7">
    <source>
        <dbReference type="HAMAP-Rule" id="MF_01405"/>
    </source>
</evidence>
<keyword evidence="2 7" id="KW-0479">Metal-binding</keyword>
<comment type="similarity">
    <text evidence="1 7 8">Belongs to the HAM1 NTPase family.</text>
</comment>
<comment type="catalytic activity">
    <reaction evidence="7">
        <text>ITP + H2O = IMP + diphosphate + H(+)</text>
        <dbReference type="Rhea" id="RHEA:29399"/>
        <dbReference type="ChEBI" id="CHEBI:15377"/>
        <dbReference type="ChEBI" id="CHEBI:15378"/>
        <dbReference type="ChEBI" id="CHEBI:33019"/>
        <dbReference type="ChEBI" id="CHEBI:58053"/>
        <dbReference type="ChEBI" id="CHEBI:61402"/>
        <dbReference type="EC" id="3.6.1.66"/>
    </reaction>
</comment>